<dbReference type="EMBL" id="JAUSSU010000018">
    <property type="protein sequence ID" value="MDQ0116333.1"/>
    <property type="molecule type" value="Genomic_DNA"/>
</dbReference>
<protein>
    <submittedName>
        <fullName evidence="2">Uncharacterized protein</fullName>
    </submittedName>
</protein>
<organism evidence="2 3">
    <name type="scientific">Paenibacillus harenae</name>
    <dbReference type="NCBI Taxonomy" id="306543"/>
    <lineage>
        <taxon>Bacteria</taxon>
        <taxon>Bacillati</taxon>
        <taxon>Bacillota</taxon>
        <taxon>Bacilli</taxon>
        <taxon>Bacillales</taxon>
        <taxon>Paenibacillaceae</taxon>
        <taxon>Paenibacillus</taxon>
    </lineage>
</organism>
<feature type="transmembrane region" description="Helical" evidence="1">
    <location>
        <begin position="214"/>
        <end position="234"/>
    </location>
</feature>
<sequence>MKIYMKQGWQLAVKHFHLIILLFLYQLLWGFFLYRFIDSVVSPLLRRFPADYPSDTAVHLFLTEAQFQLLKTDILMPYVWMLGGLFVIRMLLTPLFNAGLFYSLHHSSTRSGGATGGGGTKFIEGIRKAWKPVMFLYWLEAVLVLAPAWWVLPHTLEAYLQGDSTADLLQAVLPGAGLWLLWGSLLHLLFLAMQLGAASNEGILHSLWRALRHIVSYAAISLVMWAIGAGLGLLITSVSLLWAGLFALVLHQGYNLVRTLVRVWTIASQYECLQSQSK</sequence>
<proteinExistence type="predicted"/>
<accession>A0ABT9UBF2</accession>
<feature type="transmembrane region" description="Helical" evidence="1">
    <location>
        <begin position="78"/>
        <end position="102"/>
    </location>
</feature>
<feature type="transmembrane region" description="Helical" evidence="1">
    <location>
        <begin position="12"/>
        <end position="37"/>
    </location>
</feature>
<keyword evidence="1" id="KW-0812">Transmembrane</keyword>
<dbReference type="Proteomes" id="UP001229346">
    <property type="component" value="Unassembled WGS sequence"/>
</dbReference>
<comment type="caution">
    <text evidence="2">The sequence shown here is derived from an EMBL/GenBank/DDBJ whole genome shotgun (WGS) entry which is preliminary data.</text>
</comment>
<evidence type="ECO:0000313" key="2">
    <source>
        <dbReference type="EMBL" id="MDQ0116333.1"/>
    </source>
</evidence>
<keyword evidence="1" id="KW-0472">Membrane</keyword>
<feature type="transmembrane region" description="Helical" evidence="1">
    <location>
        <begin position="135"/>
        <end position="152"/>
    </location>
</feature>
<keyword evidence="3" id="KW-1185">Reference proteome</keyword>
<reference evidence="2 3" key="1">
    <citation type="submission" date="2023-07" db="EMBL/GenBank/DDBJ databases">
        <title>Sorghum-associated microbial communities from plants grown in Nebraska, USA.</title>
        <authorList>
            <person name="Schachtman D."/>
        </authorList>
    </citation>
    <scope>NUCLEOTIDE SEQUENCE [LARGE SCALE GENOMIC DNA]</scope>
    <source>
        <strain evidence="2 3">CC482</strain>
    </source>
</reference>
<keyword evidence="1" id="KW-1133">Transmembrane helix</keyword>
<name>A0ABT9UBF2_PAEHA</name>
<feature type="transmembrane region" description="Helical" evidence="1">
    <location>
        <begin position="240"/>
        <end position="257"/>
    </location>
</feature>
<evidence type="ECO:0000313" key="3">
    <source>
        <dbReference type="Proteomes" id="UP001229346"/>
    </source>
</evidence>
<gene>
    <name evidence="2" type="ORF">J2T15_005809</name>
</gene>
<evidence type="ECO:0000256" key="1">
    <source>
        <dbReference type="SAM" id="Phobius"/>
    </source>
</evidence>
<feature type="transmembrane region" description="Helical" evidence="1">
    <location>
        <begin position="172"/>
        <end position="193"/>
    </location>
</feature>
<dbReference type="RefSeq" id="WP_307208387.1">
    <property type="nucleotide sequence ID" value="NZ_JAUSSU010000018.1"/>
</dbReference>